<dbReference type="CDD" id="cd04301">
    <property type="entry name" value="NAT_SF"/>
    <property type="match status" value="1"/>
</dbReference>
<name>A0A920CLE5_9BACL</name>
<protein>
    <recommendedName>
        <fullName evidence="3">N-acetyltransferase domain-containing protein</fullName>
    </recommendedName>
</protein>
<dbReference type="SUPFAM" id="SSF55729">
    <property type="entry name" value="Acyl-CoA N-acyltransferases (Nat)"/>
    <property type="match status" value="1"/>
</dbReference>
<dbReference type="InterPro" id="IPR000182">
    <property type="entry name" value="GNAT_dom"/>
</dbReference>
<keyword evidence="5" id="KW-1185">Reference proteome</keyword>
<evidence type="ECO:0000259" key="3">
    <source>
        <dbReference type="PROSITE" id="PS51186"/>
    </source>
</evidence>
<organism evidence="4 5">
    <name type="scientific">Paenibacillus apis</name>
    <dbReference type="NCBI Taxonomy" id="1792174"/>
    <lineage>
        <taxon>Bacteria</taxon>
        <taxon>Bacillati</taxon>
        <taxon>Bacillota</taxon>
        <taxon>Bacilli</taxon>
        <taxon>Bacillales</taxon>
        <taxon>Paenibacillaceae</taxon>
        <taxon>Paenibacillus</taxon>
    </lineage>
</organism>
<evidence type="ECO:0000256" key="1">
    <source>
        <dbReference type="ARBA" id="ARBA00022679"/>
    </source>
</evidence>
<dbReference type="GO" id="GO:0016747">
    <property type="term" value="F:acyltransferase activity, transferring groups other than amino-acyl groups"/>
    <property type="evidence" value="ECO:0007669"/>
    <property type="project" value="InterPro"/>
</dbReference>
<keyword evidence="2" id="KW-0012">Acyltransferase</keyword>
<gene>
    <name evidence="4" type="ORF">J41TS4_13320</name>
</gene>
<dbReference type="Pfam" id="PF00583">
    <property type="entry name" value="Acetyltransf_1"/>
    <property type="match status" value="1"/>
</dbReference>
<proteinExistence type="predicted"/>
<evidence type="ECO:0000313" key="5">
    <source>
        <dbReference type="Proteomes" id="UP000678895"/>
    </source>
</evidence>
<dbReference type="PROSITE" id="PS51186">
    <property type="entry name" value="GNAT"/>
    <property type="match status" value="1"/>
</dbReference>
<dbReference type="AlphaFoldDB" id="A0A920CLE5"/>
<comment type="caution">
    <text evidence="4">The sequence shown here is derived from an EMBL/GenBank/DDBJ whole genome shotgun (WGS) entry which is preliminary data.</text>
</comment>
<dbReference type="Gene3D" id="3.40.630.30">
    <property type="match status" value="1"/>
</dbReference>
<keyword evidence="1" id="KW-0808">Transferase</keyword>
<dbReference type="RefSeq" id="WP_301625863.1">
    <property type="nucleotide sequence ID" value="NZ_BORS01000004.1"/>
</dbReference>
<evidence type="ECO:0000256" key="2">
    <source>
        <dbReference type="ARBA" id="ARBA00023315"/>
    </source>
</evidence>
<dbReference type="InterPro" id="IPR050832">
    <property type="entry name" value="Bact_Acetyltransf"/>
</dbReference>
<dbReference type="Proteomes" id="UP000678895">
    <property type="component" value="Unassembled WGS sequence"/>
</dbReference>
<dbReference type="InterPro" id="IPR016181">
    <property type="entry name" value="Acyl_CoA_acyltransferase"/>
</dbReference>
<reference evidence="4" key="1">
    <citation type="submission" date="2021-03" db="EMBL/GenBank/DDBJ databases">
        <title>Antimicrobial resistance genes in bacteria isolated from Japanese honey, and their potential for conferring macrolide and lincosamide resistance in the American foulbrood pathogen Paenibacillus larvae.</title>
        <authorList>
            <person name="Okamoto M."/>
            <person name="Kumagai M."/>
            <person name="Kanamori H."/>
            <person name="Takamatsu D."/>
        </authorList>
    </citation>
    <scope>NUCLEOTIDE SEQUENCE</scope>
    <source>
        <strain evidence="4">J41TS4</strain>
    </source>
</reference>
<dbReference type="PANTHER" id="PTHR43877">
    <property type="entry name" value="AMINOALKYLPHOSPHONATE N-ACETYLTRANSFERASE-RELATED-RELATED"/>
    <property type="match status" value="1"/>
</dbReference>
<sequence length="175" mass="20314">MIRLKELEINDAERLAEIDRSEQIDLIYEIQDGQMLEVVAGHECPNWNQHQIREIIERFKYELSNGGKAFGAFDKDLLVGFAVLAHKFRGKKKDQLQLDLMYVSRTYRRQGIGTQLMEKISQEARKWGAGSLYISSTETESAVNFYKSAGSELTDEIDQELFEREPKDIHMIRIL</sequence>
<evidence type="ECO:0000313" key="4">
    <source>
        <dbReference type="EMBL" id="GIO41574.1"/>
    </source>
</evidence>
<accession>A0A920CLE5</accession>
<feature type="domain" description="N-acetyltransferase" evidence="3">
    <location>
        <begin position="2"/>
        <end position="175"/>
    </location>
</feature>
<dbReference type="EMBL" id="BORS01000004">
    <property type="protein sequence ID" value="GIO41574.1"/>
    <property type="molecule type" value="Genomic_DNA"/>
</dbReference>